<dbReference type="InterPro" id="IPR036388">
    <property type="entry name" value="WH-like_DNA-bd_sf"/>
</dbReference>
<dbReference type="InterPro" id="IPR058922">
    <property type="entry name" value="WHD_DRP"/>
</dbReference>
<dbReference type="FunFam" id="1.10.10.10:FF:000322">
    <property type="entry name" value="Probable disease resistance protein At1g63360"/>
    <property type="match status" value="1"/>
</dbReference>
<keyword evidence="4" id="KW-0547">Nucleotide-binding</keyword>
<evidence type="ECO:0000256" key="4">
    <source>
        <dbReference type="ARBA" id="ARBA00022741"/>
    </source>
</evidence>
<dbReference type="Proteomes" id="UP000275267">
    <property type="component" value="Unassembled WGS sequence"/>
</dbReference>
<dbReference type="OrthoDB" id="597261at2759"/>
<gene>
    <name evidence="11" type="ORF">C2845_PM09G07330</name>
</gene>
<protein>
    <submittedName>
        <fullName evidence="11">Disease resistance RPP13-like protein 4 isoform X1</fullName>
    </submittedName>
</protein>
<dbReference type="SUPFAM" id="SSF52058">
    <property type="entry name" value="L domain-like"/>
    <property type="match status" value="1"/>
</dbReference>
<evidence type="ECO:0000259" key="8">
    <source>
        <dbReference type="Pfam" id="PF18052"/>
    </source>
</evidence>
<dbReference type="GO" id="GO:0002758">
    <property type="term" value="P:innate immune response-activating signaling pathway"/>
    <property type="evidence" value="ECO:0007669"/>
    <property type="project" value="UniProtKB-ARBA"/>
</dbReference>
<keyword evidence="2" id="KW-0433">Leucine-rich repeat</keyword>
<dbReference type="PRINTS" id="PR00364">
    <property type="entry name" value="DISEASERSIST"/>
</dbReference>
<keyword evidence="12" id="KW-1185">Reference proteome</keyword>
<dbReference type="InterPro" id="IPR042197">
    <property type="entry name" value="Apaf_helical"/>
</dbReference>
<dbReference type="GO" id="GO:0009626">
    <property type="term" value="P:plant-type hypersensitive response"/>
    <property type="evidence" value="ECO:0007669"/>
    <property type="project" value="UniProtKB-ARBA"/>
</dbReference>
<evidence type="ECO:0000259" key="9">
    <source>
        <dbReference type="Pfam" id="PF23559"/>
    </source>
</evidence>
<dbReference type="Pfam" id="PF23598">
    <property type="entry name" value="LRR_14"/>
    <property type="match status" value="1"/>
</dbReference>
<dbReference type="InterPro" id="IPR038005">
    <property type="entry name" value="RX-like_CC"/>
</dbReference>
<evidence type="ECO:0000256" key="3">
    <source>
        <dbReference type="ARBA" id="ARBA00022737"/>
    </source>
</evidence>
<name>A0A3L6S285_PANMI</name>
<dbReference type="InterPro" id="IPR002182">
    <property type="entry name" value="NB-ARC"/>
</dbReference>
<evidence type="ECO:0000313" key="12">
    <source>
        <dbReference type="Proteomes" id="UP000275267"/>
    </source>
</evidence>
<dbReference type="InterPro" id="IPR055414">
    <property type="entry name" value="LRR_R13L4/SHOC2-like"/>
</dbReference>
<dbReference type="Gene3D" id="1.10.10.10">
    <property type="entry name" value="Winged helix-like DNA-binding domain superfamily/Winged helix DNA-binding domain"/>
    <property type="match status" value="1"/>
</dbReference>
<sequence length="909" mass="103770">MEIVMGAKSTLLPKLANLLREEYKLQKSVKGEIMFLQAELESMQTALLRISKAPIDQPLDIQVNLWARDVREPRAPNKPCGLGGFVNRSSILMKNTNIRRKICIDIKDIKSKIMEVSQRRGRYKVDNVVDKPLATVHSLRQSALYKDVTSLVGTKDKSDALVRKLMEADVASKNQQRILSIVGFGGLGKITLAKMIYDKLKVQYHRRAFVSISLNPDMEKILKSMLYQLDMIEYSNINEATWDEVHLIGQLRELLQNKKSPKGYLIVIDDIWEKNVWERIKYVLVENDAGSVIITTSRILDLAQQVGGVYQIEPLSFPDSKMLFYQRIFGSEDKAPPHLAKVSEKILKKCGGVPLAIITISGLLASKRDKENIKNYWSTYNLMGSGLDDNPDVSDMRRILSISYYDLSPHLRTCLLYLSLYPEDYEIDRDDLVWKWVGECFIQNEMDNSLLELGEDYFDELVNKILVQPTSFDIHGRATHCRVHDMVLDLINSMSNEENFLTIIGGPQNLSLPNKIHRLSLQCSREQDVKQLSTMSLSHVRSLIVSKLVFVLLPALPSFPVLRVLDLSDCYQVDDQHFKYICNLFLLRYLNLCATGVKVIPKEIGNLLFLKALNIDMTSIEEVPSTFLQLRQLTCLHLPKTLMRLPDGFGALPVEEFMRIKSLAILNLQAGFTKLRRLYVHFTNCEENYAKAFSMFLSDLVSLEILEVSGSSMVSLDSGCDNLSPRPQRLWSIDMSDCRRGSYDVPRWMPSLSSLTHLCIHIFVVSEMDLRVLSNIPALRWLKLGVDHGMEGLVVDSSYTFRCLKWLEIDCAEMLRFAPGAMRKLKTLYVPNPCARWPVYGVENLPLLEHLSFSICCKLEELDGVKAEYRELLNTYPNKPTFEMHQVYVLFTKFHDAPVSELSGTGQRP</sequence>
<accession>A0A3L6S285</accession>
<dbReference type="InterPro" id="IPR044974">
    <property type="entry name" value="Disease_R_plants"/>
</dbReference>
<dbReference type="AlphaFoldDB" id="A0A3L6S285"/>
<dbReference type="PANTHER" id="PTHR23155">
    <property type="entry name" value="DISEASE RESISTANCE PROTEIN RP"/>
    <property type="match status" value="1"/>
</dbReference>
<dbReference type="InterPro" id="IPR041118">
    <property type="entry name" value="Rx_N"/>
</dbReference>
<comment type="caution">
    <text evidence="11">The sequence shown here is derived from an EMBL/GenBank/DDBJ whole genome shotgun (WGS) entry which is preliminary data.</text>
</comment>
<dbReference type="STRING" id="4540.A0A3L6S285"/>
<keyword evidence="5" id="KW-0611">Plant defense</keyword>
<dbReference type="GO" id="GO:0043531">
    <property type="term" value="F:ADP binding"/>
    <property type="evidence" value="ECO:0007669"/>
    <property type="project" value="InterPro"/>
</dbReference>
<feature type="domain" description="Disease resistance N-terminal" evidence="8">
    <location>
        <begin position="9"/>
        <end position="72"/>
    </location>
</feature>
<comment type="similarity">
    <text evidence="1">Belongs to the disease resistance NB-LRR family.</text>
</comment>
<dbReference type="PANTHER" id="PTHR23155:SF1229">
    <property type="entry name" value="OS11G0550500 PROTEIN"/>
    <property type="match status" value="1"/>
</dbReference>
<evidence type="ECO:0000313" key="11">
    <source>
        <dbReference type="EMBL" id="RLN13376.1"/>
    </source>
</evidence>
<dbReference type="Pfam" id="PF23559">
    <property type="entry name" value="WHD_DRP"/>
    <property type="match status" value="1"/>
</dbReference>
<dbReference type="Pfam" id="PF00931">
    <property type="entry name" value="NB-ARC"/>
    <property type="match status" value="1"/>
</dbReference>
<proteinExistence type="inferred from homology"/>
<evidence type="ECO:0000256" key="6">
    <source>
        <dbReference type="ARBA" id="ARBA00023054"/>
    </source>
</evidence>
<dbReference type="InterPro" id="IPR032675">
    <property type="entry name" value="LRR_dom_sf"/>
</dbReference>
<dbReference type="SUPFAM" id="SSF52540">
    <property type="entry name" value="P-loop containing nucleoside triphosphate hydrolases"/>
    <property type="match status" value="1"/>
</dbReference>
<feature type="domain" description="NB-ARC" evidence="7">
    <location>
        <begin position="158"/>
        <end position="323"/>
    </location>
</feature>
<evidence type="ECO:0000259" key="7">
    <source>
        <dbReference type="Pfam" id="PF00931"/>
    </source>
</evidence>
<reference evidence="12" key="1">
    <citation type="journal article" date="2019" name="Nat. Commun.">
        <title>The genome of broomcorn millet.</title>
        <authorList>
            <person name="Zou C."/>
            <person name="Miki D."/>
            <person name="Li D."/>
            <person name="Tang Q."/>
            <person name="Xiao L."/>
            <person name="Rajput S."/>
            <person name="Deng P."/>
            <person name="Jia W."/>
            <person name="Huang R."/>
            <person name="Zhang M."/>
            <person name="Sun Y."/>
            <person name="Hu J."/>
            <person name="Fu X."/>
            <person name="Schnable P.S."/>
            <person name="Li F."/>
            <person name="Zhang H."/>
            <person name="Feng B."/>
            <person name="Zhu X."/>
            <person name="Liu R."/>
            <person name="Schnable J.C."/>
            <person name="Zhu J.-K."/>
            <person name="Zhang H."/>
        </authorList>
    </citation>
    <scope>NUCLEOTIDE SEQUENCE [LARGE SCALE GENOMIC DNA]</scope>
</reference>
<dbReference type="Pfam" id="PF18052">
    <property type="entry name" value="Rx_N"/>
    <property type="match status" value="1"/>
</dbReference>
<dbReference type="Gene3D" id="1.10.8.430">
    <property type="entry name" value="Helical domain of apoptotic protease-activating factors"/>
    <property type="match status" value="1"/>
</dbReference>
<evidence type="ECO:0000259" key="10">
    <source>
        <dbReference type="Pfam" id="PF23598"/>
    </source>
</evidence>
<organism evidence="11 12">
    <name type="scientific">Panicum miliaceum</name>
    <name type="common">Proso millet</name>
    <name type="synonym">Broomcorn millet</name>
    <dbReference type="NCBI Taxonomy" id="4540"/>
    <lineage>
        <taxon>Eukaryota</taxon>
        <taxon>Viridiplantae</taxon>
        <taxon>Streptophyta</taxon>
        <taxon>Embryophyta</taxon>
        <taxon>Tracheophyta</taxon>
        <taxon>Spermatophyta</taxon>
        <taxon>Magnoliopsida</taxon>
        <taxon>Liliopsida</taxon>
        <taxon>Poales</taxon>
        <taxon>Poaceae</taxon>
        <taxon>PACMAD clade</taxon>
        <taxon>Panicoideae</taxon>
        <taxon>Panicodae</taxon>
        <taxon>Paniceae</taxon>
        <taxon>Panicinae</taxon>
        <taxon>Panicum</taxon>
        <taxon>Panicum sect. Panicum</taxon>
    </lineage>
</organism>
<dbReference type="Gene3D" id="3.80.10.10">
    <property type="entry name" value="Ribonuclease Inhibitor"/>
    <property type="match status" value="1"/>
</dbReference>
<dbReference type="Gene3D" id="3.40.50.300">
    <property type="entry name" value="P-loop containing nucleotide triphosphate hydrolases"/>
    <property type="match status" value="1"/>
</dbReference>
<dbReference type="Gene3D" id="1.20.5.4130">
    <property type="match status" value="1"/>
</dbReference>
<dbReference type="EMBL" id="PQIB02000006">
    <property type="protein sequence ID" value="RLN13376.1"/>
    <property type="molecule type" value="Genomic_DNA"/>
</dbReference>
<evidence type="ECO:0000256" key="2">
    <source>
        <dbReference type="ARBA" id="ARBA00022614"/>
    </source>
</evidence>
<keyword evidence="3" id="KW-0677">Repeat</keyword>
<dbReference type="GO" id="GO:0042742">
    <property type="term" value="P:defense response to bacterium"/>
    <property type="evidence" value="ECO:0007669"/>
    <property type="project" value="UniProtKB-ARBA"/>
</dbReference>
<evidence type="ECO:0000256" key="1">
    <source>
        <dbReference type="ARBA" id="ARBA00008894"/>
    </source>
</evidence>
<dbReference type="CDD" id="cd14798">
    <property type="entry name" value="RX-CC_like"/>
    <property type="match status" value="1"/>
</dbReference>
<feature type="domain" description="Disease resistance protein winged helix" evidence="9">
    <location>
        <begin position="420"/>
        <end position="491"/>
    </location>
</feature>
<feature type="domain" description="Disease resistance R13L4/SHOC-2-like LRR" evidence="10">
    <location>
        <begin position="539"/>
        <end position="882"/>
    </location>
</feature>
<dbReference type="InterPro" id="IPR027417">
    <property type="entry name" value="P-loop_NTPase"/>
</dbReference>
<evidence type="ECO:0000256" key="5">
    <source>
        <dbReference type="ARBA" id="ARBA00022821"/>
    </source>
</evidence>
<keyword evidence="6" id="KW-0175">Coiled coil</keyword>